<dbReference type="AlphaFoldDB" id="A0A0E3JXI7"/>
<accession>A0A0E3JXI7</accession>
<dbReference type="EMBL" id="CP009933">
    <property type="protein sequence ID" value="AKA68237.1"/>
    <property type="molecule type" value="Genomic_DNA"/>
</dbReference>
<feature type="transmembrane region" description="Helical" evidence="1">
    <location>
        <begin position="6"/>
        <end position="27"/>
    </location>
</feature>
<dbReference type="STRING" id="1548.CSCA_1112"/>
<dbReference type="KEGG" id="csq:CSCA_1112"/>
<sequence length="50" mass="5859">MFNITIIENLIGIINSTANVIMLYILFKRFLGFKINFITKHFLLMKLLAL</sequence>
<gene>
    <name evidence="2" type="ORF">CSCA_1112</name>
</gene>
<evidence type="ECO:0000313" key="3">
    <source>
        <dbReference type="Proteomes" id="UP000033115"/>
    </source>
</evidence>
<evidence type="ECO:0000313" key="2">
    <source>
        <dbReference type="EMBL" id="AKA68237.1"/>
    </source>
</evidence>
<keyword evidence="1" id="KW-0472">Membrane</keyword>
<name>A0A0E3JXI7_CLOSL</name>
<keyword evidence="1" id="KW-1133">Transmembrane helix</keyword>
<proteinExistence type="predicted"/>
<dbReference type="Proteomes" id="UP000033115">
    <property type="component" value="Chromosome"/>
</dbReference>
<keyword evidence="1" id="KW-0812">Transmembrane</keyword>
<organism evidence="2 3">
    <name type="scientific">Clostridium scatologenes</name>
    <dbReference type="NCBI Taxonomy" id="1548"/>
    <lineage>
        <taxon>Bacteria</taxon>
        <taxon>Bacillati</taxon>
        <taxon>Bacillota</taxon>
        <taxon>Clostridia</taxon>
        <taxon>Eubacteriales</taxon>
        <taxon>Clostridiaceae</taxon>
        <taxon>Clostridium</taxon>
    </lineage>
</organism>
<reference evidence="2 3" key="1">
    <citation type="journal article" date="2015" name="J. Biotechnol.">
        <title>Complete genome sequence of a malodorant-producing acetogen, Clostridium scatologenes ATCC 25775(T).</title>
        <authorList>
            <person name="Zhu Z."/>
            <person name="Guo T."/>
            <person name="Zheng H."/>
            <person name="Song T."/>
            <person name="Ouyang P."/>
            <person name="Xie J."/>
        </authorList>
    </citation>
    <scope>NUCLEOTIDE SEQUENCE [LARGE SCALE GENOMIC DNA]</scope>
    <source>
        <strain evidence="2 3">ATCC 25775</strain>
    </source>
</reference>
<dbReference type="HOGENOM" id="CLU_3116485_0_0_9"/>
<evidence type="ECO:0000256" key="1">
    <source>
        <dbReference type="SAM" id="Phobius"/>
    </source>
</evidence>
<keyword evidence="3" id="KW-1185">Reference proteome</keyword>
<protein>
    <submittedName>
        <fullName evidence="2">Uncharacterized protein</fullName>
    </submittedName>
</protein>